<protein>
    <submittedName>
        <fullName evidence="5">DUF3857 and transglutaminase domain-containing protein</fullName>
    </submittedName>
</protein>
<evidence type="ECO:0000259" key="3">
    <source>
        <dbReference type="Pfam" id="PF01841"/>
    </source>
</evidence>
<keyword evidence="2" id="KW-0732">Signal</keyword>
<keyword evidence="6" id="KW-1185">Reference proteome</keyword>
<evidence type="ECO:0000259" key="4">
    <source>
        <dbReference type="Pfam" id="PF12969"/>
    </source>
</evidence>
<evidence type="ECO:0000256" key="1">
    <source>
        <dbReference type="SAM" id="Coils"/>
    </source>
</evidence>
<dbReference type="RefSeq" id="WP_377115845.1">
    <property type="nucleotide sequence ID" value="NZ_JBHTHZ010000011.1"/>
</dbReference>
<feature type="chain" id="PRO_5046872587" evidence="2">
    <location>
        <begin position="21"/>
        <end position="657"/>
    </location>
</feature>
<reference evidence="6" key="1">
    <citation type="journal article" date="2019" name="Int. J. Syst. Evol. Microbiol.">
        <title>The Global Catalogue of Microorganisms (GCM) 10K type strain sequencing project: providing services to taxonomists for standard genome sequencing and annotation.</title>
        <authorList>
            <consortium name="The Broad Institute Genomics Platform"/>
            <consortium name="The Broad Institute Genome Sequencing Center for Infectious Disease"/>
            <person name="Wu L."/>
            <person name="Ma J."/>
        </authorList>
    </citation>
    <scope>NUCLEOTIDE SEQUENCE [LARGE SCALE GENOMIC DNA]</scope>
    <source>
        <strain evidence="6">CCUG 61484</strain>
    </source>
</reference>
<dbReference type="SUPFAM" id="SSF54001">
    <property type="entry name" value="Cysteine proteinases"/>
    <property type="match status" value="1"/>
</dbReference>
<dbReference type="Gene3D" id="2.60.40.3140">
    <property type="match status" value="1"/>
</dbReference>
<keyword evidence="1" id="KW-0175">Coiled coil</keyword>
<comment type="caution">
    <text evidence="5">The sequence shown here is derived from an EMBL/GenBank/DDBJ whole genome shotgun (WGS) entry which is preliminary data.</text>
</comment>
<evidence type="ECO:0000313" key="6">
    <source>
        <dbReference type="Proteomes" id="UP001597010"/>
    </source>
</evidence>
<dbReference type="InterPro" id="IPR024618">
    <property type="entry name" value="DUF3857"/>
</dbReference>
<dbReference type="Pfam" id="PF01841">
    <property type="entry name" value="Transglut_core"/>
    <property type="match status" value="1"/>
</dbReference>
<dbReference type="Gene3D" id="2.60.120.1130">
    <property type="match status" value="1"/>
</dbReference>
<dbReference type="Pfam" id="PF12969">
    <property type="entry name" value="DUF3857"/>
    <property type="match status" value="1"/>
</dbReference>
<dbReference type="InterPro" id="IPR002931">
    <property type="entry name" value="Transglutaminase-like"/>
</dbReference>
<dbReference type="InterPro" id="IPR038765">
    <property type="entry name" value="Papain-like_cys_pep_sf"/>
</dbReference>
<dbReference type="EMBL" id="JBHTHZ010000011">
    <property type="protein sequence ID" value="MFD0794475.1"/>
    <property type="molecule type" value="Genomic_DNA"/>
</dbReference>
<feature type="domain" description="Transglutaminase-like" evidence="3">
    <location>
        <begin position="300"/>
        <end position="378"/>
    </location>
</feature>
<feature type="coiled-coil region" evidence="1">
    <location>
        <begin position="490"/>
        <end position="517"/>
    </location>
</feature>
<dbReference type="Gene3D" id="3.10.620.30">
    <property type="match status" value="1"/>
</dbReference>
<dbReference type="Proteomes" id="UP001597010">
    <property type="component" value="Unassembled WGS sequence"/>
</dbReference>
<organism evidence="5 6">
    <name type="scientific">Mucilaginibacter litoreus</name>
    <dbReference type="NCBI Taxonomy" id="1048221"/>
    <lineage>
        <taxon>Bacteria</taxon>
        <taxon>Pseudomonadati</taxon>
        <taxon>Bacteroidota</taxon>
        <taxon>Sphingobacteriia</taxon>
        <taxon>Sphingobacteriales</taxon>
        <taxon>Sphingobacteriaceae</taxon>
        <taxon>Mucilaginibacter</taxon>
    </lineage>
</organism>
<sequence>MYKFLLNLLVITLLFNTTYAQDFSFGTFTVEEIQQKNYKNDTSAHAFVLKEFGSNRIDIGGDDNIMMMYKYHVKIKILDNKGFDKGTVLIPFYDDADTHEEVKDIKAVTTYTDDGGGIKVATLDPSKIYTVAENKYWKQVKFAMPNLKSGCIIEYSYTKIIPGFYRFPSWEFQGDIPKVYSEFEVHIPAFWNFNALIRGSLKLTKNIADVERECFSSHGSKCDCSFLSYGMADIPALIEEDYMTSPKNFLSAIYFNLADYTNPYTGTKQKVTKEWVDIDYNLKHSDYFGGQIKKNLLKNYIAPVIAGKTAEMDKAVAVYNYIQKNIKWNEIYSRYSDNIRKALDSHTGDVGDINLALVAALNSAGINAEAVLLSTRGNGIVNRLYPVEREFNYVIAKANIGKDSYLLDATDPLLPFGMLPLKCLNDQGRVISFDKPSYWIDLVAKQNKTSTSALDLTLQPDGKLRGTIATYSSGYEGYQRRLAIKKFNSVDEFVENLDEKLNKIKILKSEISNLDSLDGTLAEKYEVEIDVYDNLNKNRLAFNPVIFDRITNNPFKLSERTYPVDWGMPSNNRYVLTMHLPAEYSIESAPQAASIGLPNSGGQFLSDFSGQGNTFTYSTVIKFNKSVYAPEEYPYLKELYNKIIASEKAEIVFKKKS</sequence>
<proteinExistence type="predicted"/>
<name>A0ABW3AUE4_9SPHI</name>
<feature type="domain" description="DUF3857" evidence="4">
    <location>
        <begin position="69"/>
        <end position="194"/>
    </location>
</feature>
<evidence type="ECO:0000313" key="5">
    <source>
        <dbReference type="EMBL" id="MFD0794475.1"/>
    </source>
</evidence>
<accession>A0ABW3AUE4</accession>
<gene>
    <name evidence="5" type="ORF">ACFQZX_12680</name>
</gene>
<feature type="signal peptide" evidence="2">
    <location>
        <begin position="1"/>
        <end position="20"/>
    </location>
</feature>
<evidence type="ECO:0000256" key="2">
    <source>
        <dbReference type="SAM" id="SignalP"/>
    </source>
</evidence>